<accession>A0A8H3A5J2</accession>
<evidence type="ECO:0000313" key="2">
    <source>
        <dbReference type="Proteomes" id="UP000663843"/>
    </source>
</evidence>
<evidence type="ECO:0000313" key="1">
    <source>
        <dbReference type="EMBL" id="CAE6409801.1"/>
    </source>
</evidence>
<protein>
    <submittedName>
        <fullName evidence="1">Uncharacterized protein</fullName>
    </submittedName>
</protein>
<dbReference type="OrthoDB" id="3256592at2759"/>
<organism evidence="1 2">
    <name type="scientific">Rhizoctonia solani</name>
    <dbReference type="NCBI Taxonomy" id="456999"/>
    <lineage>
        <taxon>Eukaryota</taxon>
        <taxon>Fungi</taxon>
        <taxon>Dikarya</taxon>
        <taxon>Basidiomycota</taxon>
        <taxon>Agaricomycotina</taxon>
        <taxon>Agaricomycetes</taxon>
        <taxon>Cantharellales</taxon>
        <taxon>Ceratobasidiaceae</taxon>
        <taxon>Rhizoctonia</taxon>
    </lineage>
</organism>
<gene>
    <name evidence="1" type="ORF">RDB_LOCUS42908</name>
</gene>
<proteinExistence type="predicted"/>
<sequence>MFCPLSTAAAGVIQTRPYAHCPTGRQPGYGGHTGHYWDRIEHYGTRVSITRPHAHVYAANPTLRSLRRSYSGPLKPFQCTTTSDQSRAAEARSVNVRDTRVPCVEPRVFLCPTHRLLPVRVVVIRTSRVLSR</sequence>
<comment type="caution">
    <text evidence="1">The sequence shown here is derived from an EMBL/GenBank/DDBJ whole genome shotgun (WGS) entry which is preliminary data.</text>
</comment>
<dbReference type="Proteomes" id="UP000663843">
    <property type="component" value="Unassembled WGS sequence"/>
</dbReference>
<dbReference type="AlphaFoldDB" id="A0A8H3A5J2"/>
<dbReference type="EMBL" id="CAJMWT010001568">
    <property type="protein sequence ID" value="CAE6409801.1"/>
    <property type="molecule type" value="Genomic_DNA"/>
</dbReference>
<reference evidence="1" key="1">
    <citation type="submission" date="2021-01" db="EMBL/GenBank/DDBJ databases">
        <authorList>
            <person name="Kaushik A."/>
        </authorList>
    </citation>
    <scope>NUCLEOTIDE SEQUENCE</scope>
    <source>
        <strain evidence="1">AG2-2IIIB</strain>
    </source>
</reference>
<name>A0A8H3A5J2_9AGAM</name>